<protein>
    <submittedName>
        <fullName evidence="1">Uncharacterized protein</fullName>
    </submittedName>
</protein>
<accession>A0A931N0G4</accession>
<gene>
    <name evidence="1" type="ORF">I5731_19560</name>
</gene>
<dbReference type="RefSeq" id="WP_197313086.1">
    <property type="nucleotide sequence ID" value="NZ_JADZLT010000056.1"/>
</dbReference>
<keyword evidence="2" id="KW-1185">Reference proteome</keyword>
<evidence type="ECO:0000313" key="2">
    <source>
        <dbReference type="Proteomes" id="UP000631694"/>
    </source>
</evidence>
<reference evidence="1" key="1">
    <citation type="submission" date="2020-12" db="EMBL/GenBank/DDBJ databases">
        <title>Methylobrevis albus sp. nov., isolated from fresh water lack sediment.</title>
        <authorList>
            <person name="Zou Q."/>
        </authorList>
    </citation>
    <scope>NUCLEOTIDE SEQUENCE</scope>
    <source>
        <strain evidence="1">L22</strain>
    </source>
</reference>
<sequence length="89" mass="10061">MPRNLLIAFDAARAHELGSQIWHFGEDLYRTLEKSGFASVSLEEVDAVRDRLVVTVRSKQHVRRTIALIGEVLDRHFLASFAVVGEVED</sequence>
<dbReference type="AlphaFoldDB" id="A0A931N0G4"/>
<dbReference type="Proteomes" id="UP000631694">
    <property type="component" value="Unassembled WGS sequence"/>
</dbReference>
<comment type="caution">
    <text evidence="1">The sequence shown here is derived from an EMBL/GenBank/DDBJ whole genome shotgun (WGS) entry which is preliminary data.</text>
</comment>
<organism evidence="1 2">
    <name type="scientific">Methylobrevis albus</name>
    <dbReference type="NCBI Taxonomy" id="2793297"/>
    <lineage>
        <taxon>Bacteria</taxon>
        <taxon>Pseudomonadati</taxon>
        <taxon>Pseudomonadota</taxon>
        <taxon>Alphaproteobacteria</taxon>
        <taxon>Hyphomicrobiales</taxon>
        <taxon>Pleomorphomonadaceae</taxon>
        <taxon>Methylobrevis</taxon>
    </lineage>
</organism>
<proteinExistence type="predicted"/>
<evidence type="ECO:0000313" key="1">
    <source>
        <dbReference type="EMBL" id="MBH0240025.1"/>
    </source>
</evidence>
<name>A0A931N0G4_9HYPH</name>
<dbReference type="EMBL" id="JADZLT010000056">
    <property type="protein sequence ID" value="MBH0240025.1"/>
    <property type="molecule type" value="Genomic_DNA"/>
</dbReference>